<evidence type="ECO:0000256" key="2">
    <source>
        <dbReference type="ARBA" id="ARBA00022741"/>
    </source>
</evidence>
<evidence type="ECO:0000256" key="1">
    <source>
        <dbReference type="ARBA" id="ARBA00007837"/>
    </source>
</evidence>
<reference evidence="5 6" key="1">
    <citation type="journal article" date="2016" name="Nat. Commun.">
        <title>Thousands of microbial genomes shed light on interconnected biogeochemical processes in an aquifer system.</title>
        <authorList>
            <person name="Anantharaman K."/>
            <person name="Brown C.T."/>
            <person name="Hug L.A."/>
            <person name="Sharon I."/>
            <person name="Castelle C.J."/>
            <person name="Probst A.J."/>
            <person name="Thomas B.C."/>
            <person name="Singh A."/>
            <person name="Wilkins M.J."/>
            <person name="Karaoz U."/>
            <person name="Brodie E.L."/>
            <person name="Williams K.H."/>
            <person name="Hubbard S.S."/>
            <person name="Banfield J.F."/>
        </authorList>
    </citation>
    <scope>NUCLEOTIDE SEQUENCE [LARGE SCALE GENOMIC DNA]</scope>
</reference>
<keyword evidence="2" id="KW-0547">Nucleotide-binding</keyword>
<name>A0A1G2ELS2_9BACT</name>
<evidence type="ECO:0000313" key="6">
    <source>
        <dbReference type="Proteomes" id="UP000177740"/>
    </source>
</evidence>
<accession>A0A1G2ELS2</accession>
<evidence type="ECO:0000256" key="3">
    <source>
        <dbReference type="ARBA" id="ARBA00022840"/>
    </source>
</evidence>
<dbReference type="PANTHER" id="PTHR43030">
    <property type="entry name" value="PHOSPHOENOLPYRUVATE SYNTHASE"/>
    <property type="match status" value="1"/>
</dbReference>
<protein>
    <recommendedName>
        <fullName evidence="4">PEP-utilising enzyme mobile domain-containing protein</fullName>
    </recommendedName>
</protein>
<dbReference type="PANTHER" id="PTHR43030:SF1">
    <property type="entry name" value="PHOSPHOENOLPYRUVATE SYNTHASE"/>
    <property type="match status" value="1"/>
</dbReference>
<dbReference type="PROSITE" id="PS00370">
    <property type="entry name" value="PEP_ENZYMES_PHOS_SITE"/>
    <property type="match status" value="1"/>
</dbReference>
<keyword evidence="3" id="KW-0067">ATP-binding</keyword>
<dbReference type="InterPro" id="IPR008279">
    <property type="entry name" value="PEP-util_enz_mobile_dom"/>
</dbReference>
<evidence type="ECO:0000259" key="4">
    <source>
        <dbReference type="Pfam" id="PF00391"/>
    </source>
</evidence>
<dbReference type="AlphaFoldDB" id="A0A1G2ELS2"/>
<dbReference type="Gene3D" id="3.50.30.10">
    <property type="entry name" value="Phosphohistidine domain"/>
    <property type="match status" value="1"/>
</dbReference>
<dbReference type="Pfam" id="PF00391">
    <property type="entry name" value="PEP-utilizers"/>
    <property type="match status" value="1"/>
</dbReference>
<feature type="domain" description="PEP-utilising enzyme mobile" evidence="4">
    <location>
        <begin position="401"/>
        <end position="471"/>
    </location>
</feature>
<gene>
    <name evidence="5" type="ORF">A2365_02365</name>
</gene>
<dbReference type="InterPro" id="IPR036637">
    <property type="entry name" value="Phosphohistidine_dom_sf"/>
</dbReference>
<proteinExistence type="inferred from homology"/>
<dbReference type="InterPro" id="IPR006319">
    <property type="entry name" value="PEP_synth"/>
</dbReference>
<dbReference type="SUPFAM" id="SSF52009">
    <property type="entry name" value="Phosphohistidine domain"/>
    <property type="match status" value="1"/>
</dbReference>
<dbReference type="GO" id="GO:0008986">
    <property type="term" value="F:pyruvate, water dikinase activity"/>
    <property type="evidence" value="ECO:0007669"/>
    <property type="project" value="InterPro"/>
</dbReference>
<organism evidence="5 6">
    <name type="scientific">Candidatus Nealsonbacteria bacterium RIFOXYB1_FULL_40_15</name>
    <dbReference type="NCBI Taxonomy" id="1801677"/>
    <lineage>
        <taxon>Bacteria</taxon>
        <taxon>Candidatus Nealsoniibacteriota</taxon>
    </lineage>
</organism>
<dbReference type="GO" id="GO:0005524">
    <property type="term" value="F:ATP binding"/>
    <property type="evidence" value="ECO:0007669"/>
    <property type="project" value="UniProtKB-KW"/>
</dbReference>
<dbReference type="Proteomes" id="UP000177740">
    <property type="component" value="Unassembled WGS sequence"/>
</dbReference>
<evidence type="ECO:0000313" key="5">
    <source>
        <dbReference type="EMBL" id="OGZ26719.1"/>
    </source>
</evidence>
<comment type="caution">
    <text evidence="5">The sequence shown here is derived from an EMBL/GenBank/DDBJ whole genome shotgun (WGS) entry which is preliminary data.</text>
</comment>
<dbReference type="InterPro" id="IPR018274">
    <property type="entry name" value="PEP_util_AS"/>
</dbReference>
<sequence length="477" mass="54538">MDKIEIFKKALEKDWYIQGFNAVPLFLNLPASSGFYMKDELGFGYSQFFFSYKEGYGEMGYLNADLERLWGIIKSKIKENPEYLKEIKKRYEEIFSKRHSLFKKIDEGFSDVTDGDLLEMLKECALCEREAVGIAHLLEPIGMEIDKEFKNKLSEYIKDKKELNQIYGILGAPKMLSFIAKEERELKQIGSLGKTEQKNALENHLKKYFWIQNSYAVPKELGTDFFRKRMKKLGAEDSENKAILSEKEKIFLKYKFDPEVMEVVEIIGFTTTWQDERKANTLRAVSYLGRVVKEVSERIRVKTENLYYLGFTDVFGLRSIDELKKMQDELENRSKGVMFIMSKNKEVKITRKEYQEIAAYRKRVEENTKEVNDIHGSTASGGTAIGRVAVCKGLDSLDKVKKGDVLVASMTRPEYMAAIKKAAAIVTDEGGITCHAAIVARELGIPAIIGTKIATKMLKDGMIVEVKANHGLVRIIK</sequence>
<comment type="similarity">
    <text evidence="1">Belongs to the PEP-utilizing enzyme family.</text>
</comment>
<dbReference type="STRING" id="1801677.A2365_02365"/>
<dbReference type="EMBL" id="MHMM01000017">
    <property type="protein sequence ID" value="OGZ26719.1"/>
    <property type="molecule type" value="Genomic_DNA"/>
</dbReference>